<feature type="binding site" evidence="10 13">
    <location>
        <position position="322"/>
    </location>
    <ligand>
        <name>Mg(2+)</name>
        <dbReference type="ChEBI" id="CHEBI:18420"/>
    </ligand>
</feature>
<evidence type="ECO:0000256" key="6">
    <source>
        <dbReference type="ARBA" id="ARBA00022842"/>
    </source>
</evidence>
<evidence type="ECO:0000256" key="2">
    <source>
        <dbReference type="ARBA" id="ARBA00009604"/>
    </source>
</evidence>
<feature type="active site" description="Proton donor" evidence="10 11">
    <location>
        <position position="214"/>
    </location>
</feature>
<dbReference type="InterPro" id="IPR020811">
    <property type="entry name" value="Enolase_N"/>
</dbReference>
<comment type="subcellular location">
    <subcellularLocation>
        <location evidence="10">Cytoplasm</location>
    </subcellularLocation>
    <subcellularLocation>
        <location evidence="10">Secreted</location>
    </subcellularLocation>
    <subcellularLocation>
        <location evidence="10">Cell surface</location>
    </subcellularLocation>
    <text evidence="10">Fractions of enolase are present in both the cytoplasm and on the cell surface.</text>
</comment>
<dbReference type="EMBL" id="QKZV01000001">
    <property type="protein sequence ID" value="PZX66063.1"/>
    <property type="molecule type" value="Genomic_DNA"/>
</dbReference>
<feature type="binding site" evidence="10">
    <location>
        <position position="377"/>
    </location>
    <ligand>
        <name>(2R)-2-phosphoglycerate</name>
        <dbReference type="ChEBI" id="CHEBI:58289"/>
    </ligand>
</feature>
<dbReference type="InterPro" id="IPR020810">
    <property type="entry name" value="Enolase_C"/>
</dbReference>
<dbReference type="GO" id="GO:0000015">
    <property type="term" value="C:phosphopyruvate hydratase complex"/>
    <property type="evidence" value="ECO:0007669"/>
    <property type="project" value="InterPro"/>
</dbReference>
<evidence type="ECO:0000256" key="4">
    <source>
        <dbReference type="ARBA" id="ARBA00017068"/>
    </source>
</evidence>
<evidence type="ECO:0000256" key="12">
    <source>
        <dbReference type="PIRSR" id="PIRSR001400-2"/>
    </source>
</evidence>
<evidence type="ECO:0000256" key="11">
    <source>
        <dbReference type="PIRSR" id="PIRSR001400-1"/>
    </source>
</evidence>
<feature type="binding site" evidence="10">
    <location>
        <position position="172"/>
    </location>
    <ligand>
        <name>(2R)-2-phosphoglycerate</name>
        <dbReference type="ChEBI" id="CHEBI:58289"/>
    </ligand>
</feature>
<keyword evidence="6 10" id="KW-0460">Magnesium</keyword>
<comment type="function">
    <text evidence="9 10">Catalyzes the reversible conversion of 2-phosphoglycerate (2-PG) into phosphoenolpyruvate (PEP). It is essential for the degradation of carbohydrates via glycolysis.</text>
</comment>
<feature type="active site" description="Proton acceptor" evidence="10 11">
    <location>
        <position position="347"/>
    </location>
</feature>
<feature type="binding site" evidence="12">
    <location>
        <position position="173"/>
    </location>
    <ligand>
        <name>substrate</name>
    </ligand>
</feature>
<dbReference type="InterPro" id="IPR029017">
    <property type="entry name" value="Enolase-like_N"/>
</dbReference>
<accession>A0A2W7RZA7</accession>
<dbReference type="InterPro" id="IPR036849">
    <property type="entry name" value="Enolase-like_C_sf"/>
</dbReference>
<dbReference type="Proteomes" id="UP000249720">
    <property type="component" value="Unassembled WGS sequence"/>
</dbReference>
<dbReference type="NCBIfam" id="TIGR01060">
    <property type="entry name" value="eno"/>
    <property type="match status" value="1"/>
</dbReference>
<protein>
    <recommendedName>
        <fullName evidence="4 10">Enolase</fullName>
        <ecNumber evidence="3 10">4.2.1.11</ecNumber>
    </recommendedName>
    <alternativeName>
        <fullName evidence="10">2-phospho-D-glycerate hydro-lyase</fullName>
    </alternativeName>
    <alternativeName>
        <fullName evidence="10">2-phosphoglycerate dehydratase</fullName>
    </alternativeName>
</protein>
<feature type="binding site" evidence="12">
    <location>
        <position position="164"/>
    </location>
    <ligand>
        <name>substrate</name>
    </ligand>
</feature>
<feature type="binding site" evidence="10">
    <location>
        <position position="398"/>
    </location>
    <ligand>
        <name>(2R)-2-phosphoglycerate</name>
        <dbReference type="ChEBI" id="CHEBI:58289"/>
    </ligand>
</feature>
<dbReference type="Pfam" id="PF00113">
    <property type="entry name" value="Enolase_C"/>
    <property type="match status" value="1"/>
</dbReference>
<keyword evidence="5 10" id="KW-0964">Secreted</keyword>
<comment type="caution">
    <text evidence="16">The sequence shown here is derived from an EMBL/GenBank/DDBJ whole genome shotgun (WGS) entry which is preliminary data.</text>
</comment>
<evidence type="ECO:0000256" key="10">
    <source>
        <dbReference type="HAMAP-Rule" id="MF_00318"/>
    </source>
</evidence>
<comment type="pathway">
    <text evidence="1 10">Carbohydrate degradation; glycolysis; pyruvate from D-glyceraldehyde 3-phosphate: step 4/5.</text>
</comment>
<reference evidence="16 17" key="1">
    <citation type="submission" date="2018-06" db="EMBL/GenBank/DDBJ databases">
        <title>Genomic Encyclopedia of Archaeal and Bacterial Type Strains, Phase II (KMG-II): from individual species to whole genera.</title>
        <authorList>
            <person name="Goeker M."/>
        </authorList>
    </citation>
    <scope>NUCLEOTIDE SEQUENCE [LARGE SCALE GENOMIC DNA]</scope>
    <source>
        <strain evidence="16 17">DSM 23241</strain>
    </source>
</reference>
<dbReference type="SFLD" id="SFLDF00002">
    <property type="entry name" value="enolase"/>
    <property type="match status" value="1"/>
</dbReference>
<dbReference type="EC" id="4.2.1.11" evidence="3 10"/>
<dbReference type="GO" id="GO:0006096">
    <property type="term" value="P:glycolytic process"/>
    <property type="evidence" value="ECO:0007669"/>
    <property type="project" value="UniProtKB-UniRule"/>
</dbReference>
<feature type="binding site" evidence="12">
    <location>
        <position position="398"/>
    </location>
    <ligand>
        <name>substrate</name>
    </ligand>
</feature>
<dbReference type="Gene3D" id="3.30.390.10">
    <property type="entry name" value="Enolase-like, N-terminal domain"/>
    <property type="match status" value="1"/>
</dbReference>
<dbReference type="PANTHER" id="PTHR11902">
    <property type="entry name" value="ENOLASE"/>
    <property type="match status" value="1"/>
</dbReference>
<comment type="catalytic activity">
    <reaction evidence="10">
        <text>(2R)-2-phosphoglycerate = phosphoenolpyruvate + H2O</text>
        <dbReference type="Rhea" id="RHEA:10164"/>
        <dbReference type="ChEBI" id="CHEBI:15377"/>
        <dbReference type="ChEBI" id="CHEBI:58289"/>
        <dbReference type="ChEBI" id="CHEBI:58702"/>
        <dbReference type="EC" id="4.2.1.11"/>
    </reaction>
</comment>
<feature type="binding site" evidence="10 13">
    <location>
        <position position="251"/>
    </location>
    <ligand>
        <name>Mg(2+)</name>
        <dbReference type="ChEBI" id="CHEBI:18420"/>
    </ligand>
</feature>
<comment type="cofactor">
    <cofactor evidence="10">
        <name>Mg(2+)</name>
        <dbReference type="ChEBI" id="CHEBI:18420"/>
    </cofactor>
    <text evidence="10">Binds a second Mg(2+) ion via substrate during catalysis.</text>
</comment>
<dbReference type="UniPathway" id="UPA00109">
    <property type="reaction ID" value="UER00187"/>
</dbReference>
<dbReference type="HAMAP" id="MF_00318">
    <property type="entry name" value="Enolase"/>
    <property type="match status" value="1"/>
</dbReference>
<dbReference type="GO" id="GO:0004634">
    <property type="term" value="F:phosphopyruvate hydratase activity"/>
    <property type="evidence" value="ECO:0007669"/>
    <property type="project" value="UniProtKB-UniRule"/>
</dbReference>
<dbReference type="GO" id="GO:0009986">
    <property type="term" value="C:cell surface"/>
    <property type="evidence" value="ECO:0007669"/>
    <property type="project" value="UniProtKB-SubCell"/>
</dbReference>
<dbReference type="InterPro" id="IPR020809">
    <property type="entry name" value="Enolase_CS"/>
</dbReference>
<feature type="binding site" evidence="10 13">
    <location>
        <position position="295"/>
    </location>
    <ligand>
        <name>Mg(2+)</name>
        <dbReference type="ChEBI" id="CHEBI:18420"/>
    </ligand>
</feature>
<sequence>MKISKIYAREVLDSRGNPTVEAEVSIEAPIKGSKKIVRNIKGRSIVPSGASTGELEAVELRDNDPKRYGGKGVSLAVNNVNKIIANQFTGKEFNSQQEIDHALIHLDGTPNKSKLGANAILAVSMAYARAMAAALDMPLYRYLNKSGKFTMPVPCMNVINGGKHADNNVDFQEFMIAPHNAPSFKESIRMGEETFHALKSILNKKGYSTGVGDEGGFAPNLKSNEEAVEVILEAIHKAGYTPGKDISLCIDPASSEMWEDDHYVLFKSTKEKISSEGLLKIWDSWIQQYPIILLEDGMAENDWEGWKLLTDQLKNKVELTGDDIFCTNPAILQKGIDAGIANSVLIKLNQIGTVTETIDTIEMAYKNNYNCFISHRSGETEDTTIADLTVATNAGHLKTGSGCRGERIAKFNQLLRIEDELGKSAKFAGLKAFKNQ</sequence>
<evidence type="ECO:0000256" key="13">
    <source>
        <dbReference type="PIRSR" id="PIRSR001400-3"/>
    </source>
</evidence>
<dbReference type="PROSITE" id="PS00164">
    <property type="entry name" value="ENOLASE"/>
    <property type="match status" value="1"/>
</dbReference>
<dbReference type="Gene3D" id="3.20.20.120">
    <property type="entry name" value="Enolase-like C-terminal domain"/>
    <property type="match status" value="1"/>
</dbReference>
<feature type="binding site" evidence="10">
    <location>
        <position position="347"/>
    </location>
    <ligand>
        <name>(2R)-2-phosphoglycerate</name>
        <dbReference type="ChEBI" id="CHEBI:58289"/>
    </ligand>
</feature>
<dbReference type="AlphaFoldDB" id="A0A2W7RZA7"/>
<comment type="cofactor">
    <cofactor evidence="13">
        <name>Mg(2+)</name>
        <dbReference type="ChEBI" id="CHEBI:18420"/>
    </cofactor>
    <text evidence="13">Mg(2+) is required for catalysis and for stabilizing the dimer.</text>
</comment>
<evidence type="ECO:0000256" key="9">
    <source>
        <dbReference type="ARBA" id="ARBA00045763"/>
    </source>
</evidence>
<evidence type="ECO:0000313" key="16">
    <source>
        <dbReference type="EMBL" id="PZX66063.1"/>
    </source>
</evidence>
<evidence type="ECO:0000256" key="1">
    <source>
        <dbReference type="ARBA" id="ARBA00005031"/>
    </source>
</evidence>
<dbReference type="SUPFAM" id="SSF51604">
    <property type="entry name" value="Enolase C-terminal domain-like"/>
    <property type="match status" value="1"/>
</dbReference>
<keyword evidence="8 10" id="KW-0456">Lyase</keyword>
<dbReference type="CDD" id="cd03313">
    <property type="entry name" value="enolase"/>
    <property type="match status" value="1"/>
</dbReference>
<dbReference type="PANTHER" id="PTHR11902:SF1">
    <property type="entry name" value="ENOLASE"/>
    <property type="match status" value="1"/>
</dbReference>
<evidence type="ECO:0000256" key="3">
    <source>
        <dbReference type="ARBA" id="ARBA00012058"/>
    </source>
</evidence>
<evidence type="ECO:0000259" key="14">
    <source>
        <dbReference type="SMART" id="SM01192"/>
    </source>
</evidence>
<dbReference type="SFLD" id="SFLDS00001">
    <property type="entry name" value="Enolase"/>
    <property type="match status" value="1"/>
</dbReference>
<dbReference type="Pfam" id="PF03952">
    <property type="entry name" value="Enolase_N"/>
    <property type="match status" value="1"/>
</dbReference>
<evidence type="ECO:0000256" key="7">
    <source>
        <dbReference type="ARBA" id="ARBA00023152"/>
    </source>
</evidence>
<dbReference type="SUPFAM" id="SSF54826">
    <property type="entry name" value="Enolase N-terminal domain-like"/>
    <property type="match status" value="1"/>
</dbReference>
<keyword evidence="17" id="KW-1185">Reference proteome</keyword>
<keyword evidence="7 10" id="KW-0324">Glycolysis</keyword>
<feature type="domain" description="Enolase C-terminal TIM barrel" evidence="14">
    <location>
        <begin position="148"/>
        <end position="435"/>
    </location>
</feature>
<evidence type="ECO:0000256" key="8">
    <source>
        <dbReference type="ARBA" id="ARBA00023239"/>
    </source>
</evidence>
<dbReference type="GO" id="GO:0005576">
    <property type="term" value="C:extracellular region"/>
    <property type="evidence" value="ECO:0007669"/>
    <property type="project" value="UniProtKB-SubCell"/>
</dbReference>
<dbReference type="SMART" id="SM01193">
    <property type="entry name" value="Enolase_N"/>
    <property type="match status" value="1"/>
</dbReference>
<keyword evidence="10 13" id="KW-0479">Metal-binding</keyword>
<dbReference type="GO" id="GO:0000287">
    <property type="term" value="F:magnesium ion binding"/>
    <property type="evidence" value="ECO:0007669"/>
    <property type="project" value="UniProtKB-UniRule"/>
</dbReference>
<organism evidence="16 17">
    <name type="scientific">Hydrotalea sandarakina</name>
    <dbReference type="NCBI Taxonomy" id="1004304"/>
    <lineage>
        <taxon>Bacteria</taxon>
        <taxon>Pseudomonadati</taxon>
        <taxon>Bacteroidota</taxon>
        <taxon>Chitinophagia</taxon>
        <taxon>Chitinophagales</taxon>
        <taxon>Chitinophagaceae</taxon>
        <taxon>Hydrotalea</taxon>
    </lineage>
</organism>
<dbReference type="PIRSF" id="PIRSF001400">
    <property type="entry name" value="Enolase"/>
    <property type="match status" value="1"/>
</dbReference>
<evidence type="ECO:0000256" key="5">
    <source>
        <dbReference type="ARBA" id="ARBA00022525"/>
    </source>
</evidence>
<dbReference type="InterPro" id="IPR000941">
    <property type="entry name" value="Enolase"/>
</dbReference>
<dbReference type="OrthoDB" id="9804716at2"/>
<gene>
    <name evidence="10" type="primary">eno</name>
    <name evidence="16" type="ORF">LX80_00563</name>
</gene>
<name>A0A2W7RZA7_9BACT</name>
<feature type="binding site" evidence="12">
    <location>
        <begin position="374"/>
        <end position="377"/>
    </location>
    <ligand>
        <name>substrate</name>
    </ligand>
</feature>
<evidence type="ECO:0000259" key="15">
    <source>
        <dbReference type="SMART" id="SM01193"/>
    </source>
</evidence>
<proteinExistence type="inferred from homology"/>
<feature type="binding site" evidence="12">
    <location>
        <position position="322"/>
    </location>
    <ligand>
        <name>substrate</name>
    </ligand>
</feature>
<dbReference type="PRINTS" id="PR00148">
    <property type="entry name" value="ENOLASE"/>
</dbReference>
<dbReference type="SMART" id="SM01192">
    <property type="entry name" value="Enolase_C"/>
    <property type="match status" value="1"/>
</dbReference>
<dbReference type="RefSeq" id="WP_111293488.1">
    <property type="nucleotide sequence ID" value="NZ_QKZV01000001.1"/>
</dbReference>
<comment type="similarity">
    <text evidence="2 10">Belongs to the enolase family.</text>
</comment>
<feature type="binding site" evidence="10">
    <location>
        <position position="376"/>
    </location>
    <ligand>
        <name>(2R)-2-phosphoglycerate</name>
        <dbReference type="ChEBI" id="CHEBI:58289"/>
    </ligand>
</feature>
<feature type="binding site" evidence="12">
    <location>
        <position position="295"/>
    </location>
    <ligand>
        <name>substrate</name>
    </ligand>
</feature>
<evidence type="ECO:0000313" key="17">
    <source>
        <dbReference type="Proteomes" id="UP000249720"/>
    </source>
</evidence>
<keyword evidence="10" id="KW-0963">Cytoplasm</keyword>
<dbReference type="SFLD" id="SFLDG00178">
    <property type="entry name" value="enolase"/>
    <property type="match status" value="1"/>
</dbReference>
<feature type="domain" description="Enolase N-terminal" evidence="15">
    <location>
        <begin position="3"/>
        <end position="143"/>
    </location>
</feature>